<accession>A0A183DC14</accession>
<protein>
    <submittedName>
        <fullName evidence="2 4">Uncharacterized protein</fullName>
    </submittedName>
</protein>
<gene>
    <name evidence="2" type="ORF">GPUH_LOCUS6257</name>
</gene>
<reference evidence="4" key="1">
    <citation type="submission" date="2016-06" db="UniProtKB">
        <authorList>
            <consortium name="WormBaseParasite"/>
        </authorList>
    </citation>
    <scope>IDENTIFICATION</scope>
</reference>
<dbReference type="WBParaSite" id="GPUH_0000626301-mRNA-1">
    <property type="protein sequence ID" value="GPUH_0000626301-mRNA-1"/>
    <property type="gene ID" value="GPUH_0000626301"/>
</dbReference>
<dbReference type="EMBL" id="UYRT01014465">
    <property type="protein sequence ID" value="VDK54019.1"/>
    <property type="molecule type" value="Genomic_DNA"/>
</dbReference>
<sequence length="150" mass="16129">MKTVHGLNTWQYSADPFVETLELDGDVEMGEFKELEGAGDDTASNDAVSAEEDTASHDNDEWEGSAAGTARRVHSGENIEAAKLTQYLLVPVLELAVVLSKRCPHPLCQLSEQLSVAATNAILAALPVLFTFVSVDPCSPGRNLAAQMWN</sequence>
<evidence type="ECO:0000313" key="3">
    <source>
        <dbReference type="Proteomes" id="UP000271098"/>
    </source>
</evidence>
<dbReference type="AlphaFoldDB" id="A0A183DC14"/>
<feature type="region of interest" description="Disordered" evidence="1">
    <location>
        <begin position="36"/>
        <end position="71"/>
    </location>
</feature>
<evidence type="ECO:0000256" key="1">
    <source>
        <dbReference type="SAM" id="MobiDB-lite"/>
    </source>
</evidence>
<organism evidence="4">
    <name type="scientific">Gongylonema pulchrum</name>
    <dbReference type="NCBI Taxonomy" id="637853"/>
    <lineage>
        <taxon>Eukaryota</taxon>
        <taxon>Metazoa</taxon>
        <taxon>Ecdysozoa</taxon>
        <taxon>Nematoda</taxon>
        <taxon>Chromadorea</taxon>
        <taxon>Rhabditida</taxon>
        <taxon>Spirurina</taxon>
        <taxon>Spiruromorpha</taxon>
        <taxon>Spiruroidea</taxon>
        <taxon>Gongylonematidae</taxon>
        <taxon>Gongylonema</taxon>
    </lineage>
</organism>
<reference evidence="2 3" key="2">
    <citation type="submission" date="2018-11" db="EMBL/GenBank/DDBJ databases">
        <authorList>
            <consortium name="Pathogen Informatics"/>
        </authorList>
    </citation>
    <scope>NUCLEOTIDE SEQUENCE [LARGE SCALE GENOMIC DNA]</scope>
</reference>
<proteinExistence type="predicted"/>
<evidence type="ECO:0000313" key="4">
    <source>
        <dbReference type="WBParaSite" id="GPUH_0000626301-mRNA-1"/>
    </source>
</evidence>
<evidence type="ECO:0000313" key="2">
    <source>
        <dbReference type="EMBL" id="VDK54019.1"/>
    </source>
</evidence>
<keyword evidence="3" id="KW-1185">Reference proteome</keyword>
<name>A0A183DC14_9BILA</name>
<dbReference type="Proteomes" id="UP000271098">
    <property type="component" value="Unassembled WGS sequence"/>
</dbReference>